<dbReference type="InterPro" id="IPR003598">
    <property type="entry name" value="Ig_sub2"/>
</dbReference>
<evidence type="ECO:0000259" key="2">
    <source>
        <dbReference type="PROSITE" id="PS50835"/>
    </source>
</evidence>
<feature type="non-terminal residue" evidence="3">
    <location>
        <position position="274"/>
    </location>
</feature>
<dbReference type="SUPFAM" id="SSF48726">
    <property type="entry name" value="Immunoglobulin"/>
    <property type="match status" value="1"/>
</dbReference>
<dbReference type="PANTHER" id="PTHR47633">
    <property type="entry name" value="IMMUNOGLOBULIN"/>
    <property type="match status" value="1"/>
</dbReference>
<dbReference type="Proteomes" id="UP001176940">
    <property type="component" value="Unassembled WGS sequence"/>
</dbReference>
<evidence type="ECO:0000256" key="1">
    <source>
        <dbReference type="SAM" id="MobiDB-lite"/>
    </source>
</evidence>
<dbReference type="InterPro" id="IPR036179">
    <property type="entry name" value="Ig-like_dom_sf"/>
</dbReference>
<dbReference type="InterPro" id="IPR013783">
    <property type="entry name" value="Ig-like_fold"/>
</dbReference>
<reference evidence="3" key="1">
    <citation type="submission" date="2023-07" db="EMBL/GenBank/DDBJ databases">
        <authorList>
            <person name="Stuckert A."/>
        </authorList>
    </citation>
    <scope>NUCLEOTIDE SEQUENCE</scope>
</reference>
<dbReference type="PROSITE" id="PS50835">
    <property type="entry name" value="IG_LIKE"/>
    <property type="match status" value="1"/>
</dbReference>
<feature type="compositionally biased region" description="Basic and acidic residues" evidence="1">
    <location>
        <begin position="19"/>
        <end position="49"/>
    </location>
</feature>
<proteinExistence type="predicted"/>
<dbReference type="SMART" id="SM00409">
    <property type="entry name" value="IG"/>
    <property type="match status" value="1"/>
</dbReference>
<feature type="region of interest" description="Disordered" evidence="1">
    <location>
        <begin position="1"/>
        <end position="56"/>
    </location>
</feature>
<comment type="caution">
    <text evidence="3">The sequence shown here is derived from an EMBL/GenBank/DDBJ whole genome shotgun (WGS) entry which is preliminary data.</text>
</comment>
<dbReference type="InterPro" id="IPR003599">
    <property type="entry name" value="Ig_sub"/>
</dbReference>
<sequence length="274" mass="29818">MAQCSAPANLKGDSVRGSVDLKGDPVRGSVDLKGDPVRGSVDLKGDPVRESGNLKGDPVRVSVDLKGDPVCVSVDLKGDPVRVSVDLKGDPVRVSVDLKGDPVRVSVDLKGDPVCVSVDLKERQSTGKLESSRVPSPRISSAPVFVKGLCDLQVMDGSQVVMNVEVTAHPPAEILWFHNGKEIQETEDFHFERSGDTYYLYIQEVFPEDTGMYTCEAWNSLGQARTEAMLTVQGVEPHIHYSYKRCHVTSHYREKLPRPKTVGHARTTPGAQGA</sequence>
<evidence type="ECO:0000313" key="3">
    <source>
        <dbReference type="EMBL" id="CAJ0940728.1"/>
    </source>
</evidence>
<dbReference type="EMBL" id="CAUEEQ010017986">
    <property type="protein sequence ID" value="CAJ0940728.1"/>
    <property type="molecule type" value="Genomic_DNA"/>
</dbReference>
<keyword evidence="4" id="KW-1185">Reference proteome</keyword>
<gene>
    <name evidence="3" type="ORF">RIMI_LOCUS8887451</name>
</gene>
<organism evidence="3 4">
    <name type="scientific">Ranitomeya imitator</name>
    <name type="common">mimic poison frog</name>
    <dbReference type="NCBI Taxonomy" id="111125"/>
    <lineage>
        <taxon>Eukaryota</taxon>
        <taxon>Metazoa</taxon>
        <taxon>Chordata</taxon>
        <taxon>Craniata</taxon>
        <taxon>Vertebrata</taxon>
        <taxon>Euteleostomi</taxon>
        <taxon>Amphibia</taxon>
        <taxon>Batrachia</taxon>
        <taxon>Anura</taxon>
        <taxon>Neobatrachia</taxon>
        <taxon>Hyloidea</taxon>
        <taxon>Dendrobatidae</taxon>
        <taxon>Dendrobatinae</taxon>
        <taxon>Ranitomeya</taxon>
    </lineage>
</organism>
<feature type="domain" description="Ig-like" evidence="2">
    <location>
        <begin position="137"/>
        <end position="231"/>
    </location>
</feature>
<accession>A0ABN9LK31</accession>
<dbReference type="SMART" id="SM00408">
    <property type="entry name" value="IGc2"/>
    <property type="match status" value="1"/>
</dbReference>
<name>A0ABN9LK31_9NEOB</name>
<dbReference type="InterPro" id="IPR013098">
    <property type="entry name" value="Ig_I-set"/>
</dbReference>
<dbReference type="InterPro" id="IPR007110">
    <property type="entry name" value="Ig-like_dom"/>
</dbReference>
<evidence type="ECO:0000313" key="4">
    <source>
        <dbReference type="Proteomes" id="UP001176940"/>
    </source>
</evidence>
<protein>
    <recommendedName>
        <fullName evidence="2">Ig-like domain-containing protein</fullName>
    </recommendedName>
</protein>
<dbReference type="Gene3D" id="2.60.40.10">
    <property type="entry name" value="Immunoglobulins"/>
    <property type="match status" value="1"/>
</dbReference>
<dbReference type="Pfam" id="PF07679">
    <property type="entry name" value="I-set"/>
    <property type="match status" value="1"/>
</dbReference>